<feature type="domain" description="HTH tetR-type" evidence="3">
    <location>
        <begin position="6"/>
        <end position="66"/>
    </location>
</feature>
<feature type="DNA-binding region" description="H-T-H motif" evidence="2">
    <location>
        <begin position="29"/>
        <end position="48"/>
    </location>
</feature>
<dbReference type="InterPro" id="IPR009057">
    <property type="entry name" value="Homeodomain-like_sf"/>
</dbReference>
<dbReference type="Pfam" id="PF00440">
    <property type="entry name" value="TetR_N"/>
    <property type="match status" value="1"/>
</dbReference>
<sequence length="198" mass="22739">MRIRDADKEQLVKSKAIKQIVQDGFQGFSMNKLAKACNISVATLYIYYKDKDDLIKKLGAEIGHNFFVNTMKDFSPEMPFAEGLWVQWRNRSAFAMEFPMEVACFEVIKHSPHAESIFAESTHMQDFKESMKQFVINARNNKELIPLSLEVFWSVAYGPLYILLNFHREGKSMGGIPFKLTNEIVKEAFDAVIKSLTP</sequence>
<accession>A0A0A2MA03</accession>
<evidence type="ECO:0000256" key="2">
    <source>
        <dbReference type="PROSITE-ProRule" id="PRU00335"/>
    </source>
</evidence>
<dbReference type="EMBL" id="JRLX01000001">
    <property type="protein sequence ID" value="KGO88476.1"/>
    <property type="molecule type" value="Genomic_DNA"/>
</dbReference>
<dbReference type="GO" id="GO:0003677">
    <property type="term" value="F:DNA binding"/>
    <property type="evidence" value="ECO:0007669"/>
    <property type="project" value="UniProtKB-UniRule"/>
</dbReference>
<evidence type="ECO:0000313" key="5">
    <source>
        <dbReference type="Proteomes" id="UP000030152"/>
    </source>
</evidence>
<dbReference type="RefSeq" id="WP_020211487.1">
    <property type="nucleotide sequence ID" value="NZ_JRLX01000001.1"/>
</dbReference>
<dbReference type="eggNOG" id="COG1309">
    <property type="taxonomic scope" value="Bacteria"/>
</dbReference>
<dbReference type="STRING" id="1121895.GCA_000378485_00363"/>
<name>A0A0A2MA03_9FLAO</name>
<dbReference type="Proteomes" id="UP000030152">
    <property type="component" value="Unassembled WGS sequence"/>
</dbReference>
<dbReference type="SUPFAM" id="SSF46689">
    <property type="entry name" value="Homeodomain-like"/>
    <property type="match status" value="1"/>
</dbReference>
<reference evidence="4 5" key="1">
    <citation type="submission" date="2013-09" db="EMBL/GenBank/DDBJ databases">
        <authorList>
            <person name="Zeng Z."/>
            <person name="Chen C."/>
        </authorList>
    </citation>
    <scope>NUCLEOTIDE SEQUENCE [LARGE SCALE GENOMIC DNA]</scope>
    <source>
        <strain evidence="4 5">WB 3.3-2</strain>
    </source>
</reference>
<evidence type="ECO:0000256" key="1">
    <source>
        <dbReference type="ARBA" id="ARBA00023125"/>
    </source>
</evidence>
<dbReference type="PROSITE" id="PS50977">
    <property type="entry name" value="HTH_TETR_2"/>
    <property type="match status" value="1"/>
</dbReference>
<evidence type="ECO:0000259" key="3">
    <source>
        <dbReference type="PROSITE" id="PS50977"/>
    </source>
</evidence>
<keyword evidence="5" id="KW-1185">Reference proteome</keyword>
<dbReference type="InterPro" id="IPR001647">
    <property type="entry name" value="HTH_TetR"/>
</dbReference>
<gene>
    <name evidence="4" type="ORF">Q765_00790</name>
</gene>
<dbReference type="AlphaFoldDB" id="A0A0A2MA03"/>
<keyword evidence="1 2" id="KW-0238">DNA-binding</keyword>
<dbReference type="Gene3D" id="1.10.357.10">
    <property type="entry name" value="Tetracycline Repressor, domain 2"/>
    <property type="match status" value="1"/>
</dbReference>
<organism evidence="4 5">
    <name type="scientific">Flavobacterium rivuli WB 3.3-2 = DSM 21788</name>
    <dbReference type="NCBI Taxonomy" id="1121895"/>
    <lineage>
        <taxon>Bacteria</taxon>
        <taxon>Pseudomonadati</taxon>
        <taxon>Bacteroidota</taxon>
        <taxon>Flavobacteriia</taxon>
        <taxon>Flavobacteriales</taxon>
        <taxon>Flavobacteriaceae</taxon>
        <taxon>Flavobacterium</taxon>
    </lineage>
</organism>
<proteinExistence type="predicted"/>
<evidence type="ECO:0000313" key="4">
    <source>
        <dbReference type="EMBL" id="KGO88476.1"/>
    </source>
</evidence>
<dbReference type="OrthoDB" id="6430772at2"/>
<comment type="caution">
    <text evidence="4">The sequence shown here is derived from an EMBL/GenBank/DDBJ whole genome shotgun (WGS) entry which is preliminary data.</text>
</comment>
<protein>
    <submittedName>
        <fullName evidence="4">TetR family transcriptional regulator</fullName>
    </submittedName>
</protein>